<dbReference type="FunFam" id="1.10.8.50:FF:000003">
    <property type="entry name" value="Formamidopyrimidine-DNA glycosylase"/>
    <property type="match status" value="1"/>
</dbReference>
<dbReference type="PROSITE" id="PS51066">
    <property type="entry name" value="ZF_FPG_2"/>
    <property type="match status" value="1"/>
</dbReference>
<dbReference type="NCBIfam" id="NF002211">
    <property type="entry name" value="PRK01103.1"/>
    <property type="match status" value="1"/>
</dbReference>
<dbReference type="SMART" id="SM00898">
    <property type="entry name" value="Fapy_DNA_glyco"/>
    <property type="match status" value="1"/>
</dbReference>
<feature type="domain" description="FPG-type" evidence="21">
    <location>
        <begin position="235"/>
        <end position="269"/>
    </location>
</feature>
<dbReference type="EC" id="3.2.2.23" evidence="5"/>
<keyword evidence="11 23" id="KW-0378">Hydrolase</keyword>
<dbReference type="Proteomes" id="UP000252915">
    <property type="component" value="Unassembled WGS sequence"/>
</dbReference>
<comment type="catalytic activity">
    <reaction evidence="19">
        <text>2'-deoxyribonucleotide-(2'-deoxyribose 5'-phosphate)-2'-deoxyribonucleotide-DNA = a 3'-end 2'-deoxyribonucleotide-(2,3-dehydro-2,3-deoxyribose 5'-phosphate)-DNA + a 5'-end 5'-phospho-2'-deoxyribonucleoside-DNA + H(+)</text>
        <dbReference type="Rhea" id="RHEA:66592"/>
        <dbReference type="Rhea" id="RHEA-COMP:13180"/>
        <dbReference type="Rhea" id="RHEA-COMP:16897"/>
        <dbReference type="Rhea" id="RHEA-COMP:17067"/>
        <dbReference type="ChEBI" id="CHEBI:15378"/>
        <dbReference type="ChEBI" id="CHEBI:136412"/>
        <dbReference type="ChEBI" id="CHEBI:157695"/>
        <dbReference type="ChEBI" id="CHEBI:167181"/>
        <dbReference type="EC" id="4.2.99.18"/>
    </reaction>
</comment>
<keyword evidence="10 20" id="KW-0863">Zinc-finger</keyword>
<dbReference type="EC" id="4.2.99.18" evidence="6"/>
<keyword evidence="15 23" id="KW-0456">Lyase</keyword>
<keyword evidence="14" id="KW-0234">DNA repair</keyword>
<dbReference type="Pfam" id="PF06831">
    <property type="entry name" value="H2TH"/>
    <property type="match status" value="1"/>
</dbReference>
<evidence type="ECO:0000313" key="24">
    <source>
        <dbReference type="Proteomes" id="UP000252915"/>
    </source>
</evidence>
<dbReference type="InterPro" id="IPR010663">
    <property type="entry name" value="Znf_FPG/IleRS"/>
</dbReference>
<dbReference type="PANTHER" id="PTHR22993:SF9">
    <property type="entry name" value="FORMAMIDOPYRIMIDINE-DNA GLYCOSYLASE"/>
    <property type="match status" value="1"/>
</dbReference>
<evidence type="ECO:0000256" key="19">
    <source>
        <dbReference type="ARBA" id="ARBA00044632"/>
    </source>
</evidence>
<dbReference type="GO" id="GO:0003684">
    <property type="term" value="F:damaged DNA binding"/>
    <property type="evidence" value="ECO:0007669"/>
    <property type="project" value="InterPro"/>
</dbReference>
<evidence type="ECO:0000256" key="6">
    <source>
        <dbReference type="ARBA" id="ARBA00012720"/>
    </source>
</evidence>
<organism evidence="23 24">
    <name type="scientific">SAR86 cluster bacterium</name>
    <dbReference type="NCBI Taxonomy" id="2030880"/>
    <lineage>
        <taxon>Bacteria</taxon>
        <taxon>Pseudomonadati</taxon>
        <taxon>Pseudomonadota</taxon>
        <taxon>Gammaproteobacteria</taxon>
        <taxon>SAR86 cluster</taxon>
    </lineage>
</organism>
<evidence type="ECO:0000256" key="20">
    <source>
        <dbReference type="PROSITE-ProRule" id="PRU00391"/>
    </source>
</evidence>
<keyword evidence="9" id="KW-0227">DNA damage</keyword>
<dbReference type="CDD" id="cd08966">
    <property type="entry name" value="EcFpg-like_N"/>
    <property type="match status" value="1"/>
</dbReference>
<evidence type="ECO:0000259" key="22">
    <source>
        <dbReference type="PROSITE" id="PS51068"/>
    </source>
</evidence>
<dbReference type="EMBL" id="QOPI01000003">
    <property type="protein sequence ID" value="RCL45343.1"/>
    <property type="molecule type" value="Genomic_DNA"/>
</dbReference>
<dbReference type="InterPro" id="IPR000214">
    <property type="entry name" value="Znf_DNA_glyclase/AP_lyase"/>
</dbReference>
<evidence type="ECO:0000256" key="17">
    <source>
        <dbReference type="ARBA" id="ARBA00023295"/>
    </source>
</evidence>
<evidence type="ECO:0000256" key="13">
    <source>
        <dbReference type="ARBA" id="ARBA00023125"/>
    </source>
</evidence>
<evidence type="ECO:0000256" key="8">
    <source>
        <dbReference type="ARBA" id="ARBA00022723"/>
    </source>
</evidence>
<comment type="cofactor">
    <cofactor evidence="2">
        <name>Zn(2+)</name>
        <dbReference type="ChEBI" id="CHEBI:29105"/>
    </cofactor>
</comment>
<comment type="caution">
    <text evidence="23">The sequence shown here is derived from an EMBL/GenBank/DDBJ whole genome shotgun (WGS) entry which is preliminary data.</text>
</comment>
<keyword evidence="13" id="KW-0238">DNA-binding</keyword>
<keyword evidence="17 23" id="KW-0326">Glycosidase</keyword>
<dbReference type="GO" id="GO:0006284">
    <property type="term" value="P:base-excision repair"/>
    <property type="evidence" value="ECO:0007669"/>
    <property type="project" value="InterPro"/>
</dbReference>
<dbReference type="NCBIfam" id="TIGR00577">
    <property type="entry name" value="fpg"/>
    <property type="match status" value="1"/>
</dbReference>
<comment type="similarity">
    <text evidence="3">Belongs to the FPG family.</text>
</comment>
<evidence type="ECO:0000256" key="4">
    <source>
        <dbReference type="ARBA" id="ARBA00011245"/>
    </source>
</evidence>
<dbReference type="Gene3D" id="3.20.190.10">
    <property type="entry name" value="MutM-like, N-terminal"/>
    <property type="match status" value="1"/>
</dbReference>
<accession>A0A368C750</accession>
<dbReference type="InterPro" id="IPR015886">
    <property type="entry name" value="H2TH_FPG"/>
</dbReference>
<feature type="domain" description="Formamidopyrimidine-DNA glycosylase catalytic" evidence="22">
    <location>
        <begin position="2"/>
        <end position="112"/>
    </location>
</feature>
<reference evidence="23 24" key="1">
    <citation type="journal article" date="2018" name="Microbiome">
        <title>Fine metagenomic profile of the Mediterranean stratified and mixed water columns revealed by assembly and recruitment.</title>
        <authorList>
            <person name="Haro-Moreno J.M."/>
            <person name="Lopez-Perez M."/>
            <person name="De La Torre J.R."/>
            <person name="Picazo A."/>
            <person name="Camacho A."/>
            <person name="Rodriguez-Valera F."/>
        </authorList>
    </citation>
    <scope>NUCLEOTIDE SEQUENCE [LARGE SCALE GENOMIC DNA]</scope>
    <source>
        <strain evidence="23">MED-G78</strain>
    </source>
</reference>
<dbReference type="SMART" id="SM01232">
    <property type="entry name" value="H2TH"/>
    <property type="match status" value="1"/>
</dbReference>
<keyword evidence="16" id="KW-0511">Multifunctional enzyme</keyword>
<dbReference type="SUPFAM" id="SSF57716">
    <property type="entry name" value="Glucocorticoid receptor-like (DNA-binding domain)"/>
    <property type="match status" value="1"/>
</dbReference>
<gene>
    <name evidence="23" type="ORF">DBW92_01080</name>
</gene>
<dbReference type="PROSITE" id="PS51068">
    <property type="entry name" value="FPG_CAT"/>
    <property type="match status" value="1"/>
</dbReference>
<evidence type="ECO:0000256" key="7">
    <source>
        <dbReference type="ARBA" id="ARBA00016240"/>
    </source>
</evidence>
<evidence type="ECO:0000256" key="2">
    <source>
        <dbReference type="ARBA" id="ARBA00001947"/>
    </source>
</evidence>
<evidence type="ECO:0000256" key="9">
    <source>
        <dbReference type="ARBA" id="ARBA00022763"/>
    </source>
</evidence>
<evidence type="ECO:0000256" key="14">
    <source>
        <dbReference type="ARBA" id="ARBA00023204"/>
    </source>
</evidence>
<dbReference type="AlphaFoldDB" id="A0A368C750"/>
<dbReference type="SUPFAM" id="SSF46946">
    <property type="entry name" value="S13-like H2TH domain"/>
    <property type="match status" value="1"/>
</dbReference>
<evidence type="ECO:0000256" key="5">
    <source>
        <dbReference type="ARBA" id="ARBA00012024"/>
    </source>
</evidence>
<dbReference type="SUPFAM" id="SSF81624">
    <property type="entry name" value="N-terminal domain of MutM-like DNA repair proteins"/>
    <property type="match status" value="1"/>
</dbReference>
<name>A0A368C750_9GAMM</name>
<protein>
    <recommendedName>
        <fullName evidence="7">Formamidopyrimidine-DNA glycosylase</fullName>
        <ecNumber evidence="5">3.2.2.23</ecNumber>
        <ecNumber evidence="6">4.2.99.18</ecNumber>
    </recommendedName>
    <alternativeName>
        <fullName evidence="18">DNA-(apurinic or apyrimidinic site) lyase MutM</fullName>
    </alternativeName>
</protein>
<sequence>MPELPEVETTLQAIKLFEKETLSLIKIHNPNLRWPVDRNINKKISNKKIHKIFRRAKYLIFDLSNYYLIIHLGMSGTLRIMNTEDNYFKKHDHAELIFKSKKLIYNDPRRFGSIHITRSYQDHSLISNLGPEPLSDEFCGEYLHNVVKSSKTNIKNFIMNQKNVVGIGNIYASEILFKSSIDPARIANSISRIECDLITKFSKNILKKAIKVGGTTIRDFFSAEGSEGYFKIQLNVYDREDKKCSKCQNKIKKITQNQRATYFCKTCQN</sequence>
<evidence type="ECO:0000256" key="3">
    <source>
        <dbReference type="ARBA" id="ARBA00009409"/>
    </source>
</evidence>
<keyword evidence="8" id="KW-0479">Metal-binding</keyword>
<evidence type="ECO:0000256" key="1">
    <source>
        <dbReference type="ARBA" id="ARBA00001668"/>
    </source>
</evidence>
<evidence type="ECO:0000259" key="21">
    <source>
        <dbReference type="PROSITE" id="PS51066"/>
    </source>
</evidence>
<dbReference type="Pfam" id="PF06827">
    <property type="entry name" value="zf-FPG_IleRS"/>
    <property type="match status" value="1"/>
</dbReference>
<keyword evidence="12" id="KW-0862">Zinc</keyword>
<dbReference type="InterPro" id="IPR012319">
    <property type="entry name" value="FPG_cat"/>
</dbReference>
<dbReference type="InterPro" id="IPR020629">
    <property type="entry name" value="FPG_Glyclase"/>
</dbReference>
<evidence type="ECO:0000256" key="12">
    <source>
        <dbReference type="ARBA" id="ARBA00022833"/>
    </source>
</evidence>
<dbReference type="GO" id="GO:0034039">
    <property type="term" value="F:8-oxo-7,8-dihydroguanine DNA N-glycosylase activity"/>
    <property type="evidence" value="ECO:0007669"/>
    <property type="project" value="TreeGrafter"/>
</dbReference>
<dbReference type="Pfam" id="PF01149">
    <property type="entry name" value="Fapy_DNA_glyco"/>
    <property type="match status" value="1"/>
</dbReference>
<evidence type="ECO:0000256" key="18">
    <source>
        <dbReference type="ARBA" id="ARBA00030638"/>
    </source>
</evidence>
<evidence type="ECO:0000256" key="16">
    <source>
        <dbReference type="ARBA" id="ARBA00023268"/>
    </source>
</evidence>
<proteinExistence type="inferred from homology"/>
<evidence type="ECO:0000256" key="11">
    <source>
        <dbReference type="ARBA" id="ARBA00022801"/>
    </source>
</evidence>
<comment type="catalytic activity">
    <reaction evidence="1">
        <text>Hydrolysis of DNA containing ring-opened 7-methylguanine residues, releasing 2,6-diamino-4-hydroxy-5-(N-methyl)formamidopyrimidine.</text>
        <dbReference type="EC" id="3.2.2.23"/>
    </reaction>
</comment>
<evidence type="ECO:0000313" key="23">
    <source>
        <dbReference type="EMBL" id="RCL45343.1"/>
    </source>
</evidence>
<dbReference type="PANTHER" id="PTHR22993">
    <property type="entry name" value="FORMAMIDOPYRIMIDINE-DNA GLYCOSYLASE"/>
    <property type="match status" value="1"/>
</dbReference>
<comment type="subunit">
    <text evidence="4">Monomer.</text>
</comment>
<evidence type="ECO:0000256" key="10">
    <source>
        <dbReference type="ARBA" id="ARBA00022771"/>
    </source>
</evidence>
<dbReference type="Gene3D" id="1.10.8.50">
    <property type="match status" value="1"/>
</dbReference>
<dbReference type="InterPro" id="IPR010979">
    <property type="entry name" value="Ribosomal_uS13-like_H2TH"/>
</dbReference>
<evidence type="ECO:0000256" key="15">
    <source>
        <dbReference type="ARBA" id="ARBA00023239"/>
    </source>
</evidence>
<dbReference type="GO" id="GO:0140078">
    <property type="term" value="F:class I DNA-(apurinic or apyrimidinic site) endonuclease activity"/>
    <property type="evidence" value="ECO:0007669"/>
    <property type="project" value="UniProtKB-EC"/>
</dbReference>
<dbReference type="InterPro" id="IPR035937">
    <property type="entry name" value="FPG_N"/>
</dbReference>
<dbReference type="GO" id="GO:0008270">
    <property type="term" value="F:zinc ion binding"/>
    <property type="evidence" value="ECO:0007669"/>
    <property type="project" value="UniProtKB-KW"/>
</dbReference>